<evidence type="ECO:0000313" key="3">
    <source>
        <dbReference type="Proteomes" id="UP001165083"/>
    </source>
</evidence>
<name>A0A9W7D8R4_9STRA</name>
<accession>A0A9W7D8R4</accession>
<evidence type="ECO:0000313" key="2">
    <source>
        <dbReference type="EMBL" id="GMF65361.1"/>
    </source>
</evidence>
<dbReference type="EMBL" id="BSXW01012462">
    <property type="protein sequence ID" value="GMF65361.1"/>
    <property type="molecule type" value="Genomic_DNA"/>
</dbReference>
<sequence>MCWNVAEVIALRFSELAKRNPGSLASSSHLFLDHLHGIASAATESELDGRYPSHILDLLCSTMALLTKKERGIYSLLMITIQKQLVSRVGASGLAHDHQSFRLQSGRSLQMRASSFEVKQIMAVFLTGHLLKNQVVVDSRDRKSLATWMLRLLTSASRDETLLHVMHFVRDEMNRRCDASALEQERAQLTSAISQVFRKKGLSWMPRDQVIHRIKEDKNAMIAYDDSRKSCTVGVEGLSTPLVVDASEFVLKMRFGAPSLAFSATQSHEREAIKKLTEQEYLVKLCLLRELFHCYLEFAPPAEQTEIVEAAFLFPSTYKLGLDPETCGSLEPSALNNVIWNLVCALDIAVTAANFAAKHYASLVAGAQPNHECKKQYTRMAARLHVCLELHDELERLLVAQKSNIVARINGLEGTVSSQRYETRIHELEWLQLEGSIVEQLLNGQHRRVQGELRRASLFGLNFRVVCLAFEGQRKNFMEPPLSISQELALLKVFTRHLRSDTVIATGVDDSSIASISIGSKRLLVTRSEGRRAVKWICHRAAELSRSISNEEYDQPGSVEDEDFEPDSIKVTAANTMARNLMAYSLARFESDTGKFFNGLPLRSLSSGIVCPTKGHACSLAKYRCSSFKWRHIAYLVVGSWTYSVSASAGSFLLAQYLEEMRILIDAASSHEGNRSRTRSRKVLDDTEDESDDDDLEEKRRQDDLAVIVDGEHIVLKSLTNESLPYFIEAVLLCAIASMFRAAPRKTSSKGLADSNPFADYCRAMYVFENALRVFAEAEACGFNLPVKTNMLVLRGGAFVSKSVKAIITKCIDWRVEQNVSDSTGALGHLSVLFGAAYAMSIIMETVTSVFQERGMLKMQRKGSSRQKGGWASELLAKTYGNKYNTRRWISKTEAKVLPFFSHGIQELQDFLQDESDINNITLKAAREEWEATESIWGDSEHRGAMLSDDKLVSACKTLPITELTATILKDWRPVVSIDNGDDDTDLEDEDEQEELDEDSQSEEEDISDGFAVKSYATTLKGNGAASIQSGQKKPAVELQDNEDLGFPTIVVNYKRQKKNHQS</sequence>
<dbReference type="Proteomes" id="UP001165083">
    <property type="component" value="Unassembled WGS sequence"/>
</dbReference>
<keyword evidence="3" id="KW-1185">Reference proteome</keyword>
<dbReference type="OrthoDB" id="78023at2759"/>
<reference evidence="2" key="1">
    <citation type="submission" date="2023-04" db="EMBL/GenBank/DDBJ databases">
        <title>Phytophthora lilii NBRC 32176.</title>
        <authorList>
            <person name="Ichikawa N."/>
            <person name="Sato H."/>
            <person name="Tonouchi N."/>
        </authorList>
    </citation>
    <scope>NUCLEOTIDE SEQUENCE</scope>
    <source>
        <strain evidence="2">NBRC 32176</strain>
    </source>
</reference>
<feature type="compositionally biased region" description="Acidic residues" evidence="1">
    <location>
        <begin position="686"/>
        <end position="696"/>
    </location>
</feature>
<protein>
    <submittedName>
        <fullName evidence="2">Unnamed protein product</fullName>
    </submittedName>
</protein>
<feature type="region of interest" description="Disordered" evidence="1">
    <location>
        <begin position="1023"/>
        <end position="1042"/>
    </location>
</feature>
<comment type="caution">
    <text evidence="2">The sequence shown here is derived from an EMBL/GenBank/DDBJ whole genome shotgun (WGS) entry which is preliminary data.</text>
</comment>
<dbReference type="AlphaFoldDB" id="A0A9W7D8R4"/>
<organism evidence="2 3">
    <name type="scientific">Phytophthora lilii</name>
    <dbReference type="NCBI Taxonomy" id="2077276"/>
    <lineage>
        <taxon>Eukaryota</taxon>
        <taxon>Sar</taxon>
        <taxon>Stramenopiles</taxon>
        <taxon>Oomycota</taxon>
        <taxon>Peronosporomycetes</taxon>
        <taxon>Peronosporales</taxon>
        <taxon>Peronosporaceae</taxon>
        <taxon>Phytophthora</taxon>
    </lineage>
</organism>
<evidence type="ECO:0000256" key="1">
    <source>
        <dbReference type="SAM" id="MobiDB-lite"/>
    </source>
</evidence>
<feature type="region of interest" description="Disordered" evidence="1">
    <location>
        <begin position="979"/>
        <end position="1010"/>
    </location>
</feature>
<feature type="compositionally biased region" description="Acidic residues" evidence="1">
    <location>
        <begin position="980"/>
        <end position="1008"/>
    </location>
</feature>
<gene>
    <name evidence="2" type="ORF">Plil01_001804000</name>
</gene>
<proteinExistence type="predicted"/>
<feature type="region of interest" description="Disordered" evidence="1">
    <location>
        <begin position="676"/>
        <end position="698"/>
    </location>
</feature>
<feature type="compositionally biased region" description="Polar residues" evidence="1">
    <location>
        <begin position="1023"/>
        <end position="1032"/>
    </location>
</feature>